<reference evidence="7 8" key="1">
    <citation type="submission" date="2019-02" db="EMBL/GenBank/DDBJ databases">
        <title>Genome sequencing of the rare red list fungi Bondarzewia mesenterica.</title>
        <authorList>
            <person name="Buettner E."/>
            <person name="Kellner H."/>
        </authorList>
    </citation>
    <scope>NUCLEOTIDE SEQUENCE [LARGE SCALE GENOMIC DNA]</scope>
    <source>
        <strain evidence="7 8">DSM 108281</strain>
    </source>
</reference>
<keyword evidence="4" id="KW-0808">Transferase</keyword>
<dbReference type="InterPro" id="IPR015421">
    <property type="entry name" value="PyrdxlP-dep_Trfase_major"/>
</dbReference>
<accession>A0A4V3XFA0</accession>
<organism evidence="7 8">
    <name type="scientific">Bondarzewia mesenterica</name>
    <dbReference type="NCBI Taxonomy" id="1095465"/>
    <lineage>
        <taxon>Eukaryota</taxon>
        <taxon>Fungi</taxon>
        <taxon>Dikarya</taxon>
        <taxon>Basidiomycota</taxon>
        <taxon>Agaricomycotina</taxon>
        <taxon>Agaricomycetes</taxon>
        <taxon>Russulales</taxon>
        <taxon>Bondarzewiaceae</taxon>
        <taxon>Bondarzewia</taxon>
    </lineage>
</organism>
<evidence type="ECO:0000259" key="6">
    <source>
        <dbReference type="Pfam" id="PF00155"/>
    </source>
</evidence>
<dbReference type="InterPro" id="IPR050596">
    <property type="entry name" value="AspAT/PAT-like"/>
</dbReference>
<keyword evidence="8" id="KW-1185">Reference proteome</keyword>
<evidence type="ECO:0000256" key="1">
    <source>
        <dbReference type="ARBA" id="ARBA00001933"/>
    </source>
</evidence>
<sequence>MASDIGFSVSCNIRATVAPPIPQAAQWAQKFTPTSSVPLLDMSQGVPGILPPPSFFESLTEVSRCADSVKYGSIAGDLLLRSALVSEMKVVYGKQIDVEADDISLTSGRNMAFLAAIMSLCDPGDEVILPVPWYFNHQMSLTMLGIQPIPLMTSPEDGFVPFVQLCSTLITERTKAIALVTPNNPTGAIYPPSVLASFAQLAKERGIALILDETYRDFITSGPPHNLFDLHAENGSSWRSHIIHLFSFSKSYCIPGHRLGTIIASPTLQQHIRTVLDSMQICAPRPVQLALAPLLPSFRPFIRSTAEALKARHDLFKACLPQPWSIGAQGGYFAFVRHPFQGIGAKEVCKTLAEQWGIVLLPAEFFGSSVSGHGDQWVRFAVANVSDENVQMVCGRLKEHLAATKWNTVG</sequence>
<comment type="caution">
    <text evidence="7">The sequence shown here is derived from an EMBL/GenBank/DDBJ whole genome shotgun (WGS) entry which is preliminary data.</text>
</comment>
<feature type="domain" description="Aminotransferase class I/classII large" evidence="6">
    <location>
        <begin position="39"/>
        <end position="397"/>
    </location>
</feature>
<evidence type="ECO:0000256" key="5">
    <source>
        <dbReference type="ARBA" id="ARBA00022898"/>
    </source>
</evidence>
<dbReference type="OrthoDB" id="7042322at2759"/>
<dbReference type="CDD" id="cd00609">
    <property type="entry name" value="AAT_like"/>
    <property type="match status" value="1"/>
</dbReference>
<gene>
    <name evidence="7" type="ORF">EW146_g3975</name>
</gene>
<protein>
    <recommendedName>
        <fullName evidence="6">Aminotransferase class I/classII large domain-containing protein</fullName>
    </recommendedName>
</protein>
<dbReference type="AlphaFoldDB" id="A0A4V3XFA0"/>
<evidence type="ECO:0000256" key="3">
    <source>
        <dbReference type="ARBA" id="ARBA00022576"/>
    </source>
</evidence>
<dbReference type="InterPro" id="IPR004839">
    <property type="entry name" value="Aminotransferase_I/II_large"/>
</dbReference>
<dbReference type="EMBL" id="SGPL01000145">
    <property type="protein sequence ID" value="THH16703.1"/>
    <property type="molecule type" value="Genomic_DNA"/>
</dbReference>
<name>A0A4V3XFA0_9AGAM</name>
<dbReference type="Gene3D" id="3.40.640.10">
    <property type="entry name" value="Type I PLP-dependent aspartate aminotransferase-like (Major domain)"/>
    <property type="match status" value="1"/>
</dbReference>
<dbReference type="GO" id="GO:0006520">
    <property type="term" value="P:amino acid metabolic process"/>
    <property type="evidence" value="ECO:0007669"/>
    <property type="project" value="InterPro"/>
</dbReference>
<dbReference type="GO" id="GO:0008483">
    <property type="term" value="F:transaminase activity"/>
    <property type="evidence" value="ECO:0007669"/>
    <property type="project" value="UniProtKB-KW"/>
</dbReference>
<dbReference type="SUPFAM" id="SSF53383">
    <property type="entry name" value="PLP-dependent transferases"/>
    <property type="match status" value="1"/>
</dbReference>
<dbReference type="NCBIfam" id="NF005732">
    <property type="entry name" value="PRK07550.1"/>
    <property type="match status" value="1"/>
</dbReference>
<dbReference type="Pfam" id="PF00155">
    <property type="entry name" value="Aminotran_1_2"/>
    <property type="match status" value="1"/>
</dbReference>
<dbReference type="PANTHER" id="PTHR46383:SF1">
    <property type="entry name" value="ASPARTATE AMINOTRANSFERASE"/>
    <property type="match status" value="1"/>
</dbReference>
<proteinExistence type="inferred from homology"/>
<keyword evidence="3" id="KW-0032">Aminotransferase</keyword>
<evidence type="ECO:0000256" key="4">
    <source>
        <dbReference type="ARBA" id="ARBA00022679"/>
    </source>
</evidence>
<evidence type="ECO:0000313" key="8">
    <source>
        <dbReference type="Proteomes" id="UP000310158"/>
    </source>
</evidence>
<evidence type="ECO:0000313" key="7">
    <source>
        <dbReference type="EMBL" id="THH16703.1"/>
    </source>
</evidence>
<dbReference type="GO" id="GO:0030170">
    <property type="term" value="F:pyridoxal phosphate binding"/>
    <property type="evidence" value="ECO:0007669"/>
    <property type="project" value="InterPro"/>
</dbReference>
<dbReference type="InterPro" id="IPR015424">
    <property type="entry name" value="PyrdxlP-dep_Trfase"/>
</dbReference>
<dbReference type="Proteomes" id="UP000310158">
    <property type="component" value="Unassembled WGS sequence"/>
</dbReference>
<evidence type="ECO:0000256" key="2">
    <source>
        <dbReference type="ARBA" id="ARBA00007441"/>
    </source>
</evidence>
<comment type="cofactor">
    <cofactor evidence="1">
        <name>pyridoxal 5'-phosphate</name>
        <dbReference type="ChEBI" id="CHEBI:597326"/>
    </cofactor>
</comment>
<dbReference type="PANTHER" id="PTHR46383">
    <property type="entry name" value="ASPARTATE AMINOTRANSFERASE"/>
    <property type="match status" value="1"/>
</dbReference>
<comment type="similarity">
    <text evidence="2">Belongs to the class-I pyridoxal-phosphate-dependent aminotransferase family.</text>
</comment>
<keyword evidence="5" id="KW-0663">Pyridoxal phosphate</keyword>